<sequence>MTETIEVGMLGFGTVGSGVITRLRQAASKIEQTQGLRLHLAAVAVHHLNAPRAVELPIGTRLTDSIQSVVSDPHIQIVIEVMGTLTTAEAAISTALQHGKSVITANKDLIATAGARLIALAKRQHCDLFYEASVAGGIPILRTLTDSYATDSVSQVVGIINGTANYILSVMTATGQSYQQALTAAQAAGYAESDPTNDVSGLDTSYKLMILSHFAFGQALTLSQIQPIGLTAITAIECQQAAQAGYHLKLLAEAQQQAGQLYCRVAPVAVPNQSALSRVNGVQNGVAVTSQAIGHSLYTGPGAGSTATANSVLNDVLVAAQHLGQPACGTAFNRNQAQLSVRSLSQTVQRYLLFTKLSTITIEKCANNRHFSITGQTRNCYESSPITPTQLADFIRLCGHKAVTALPIAFSTDWALTAKRQTSSKPVAREIVKLA</sequence>
<comment type="catalytic activity">
    <reaction evidence="10">
        <text>L-homoserine + NADP(+) = L-aspartate 4-semialdehyde + NADPH + H(+)</text>
        <dbReference type="Rhea" id="RHEA:15761"/>
        <dbReference type="ChEBI" id="CHEBI:15378"/>
        <dbReference type="ChEBI" id="CHEBI:57476"/>
        <dbReference type="ChEBI" id="CHEBI:57783"/>
        <dbReference type="ChEBI" id="CHEBI:58349"/>
        <dbReference type="ChEBI" id="CHEBI:537519"/>
        <dbReference type="EC" id="1.1.1.3"/>
    </reaction>
</comment>
<dbReference type="Pfam" id="PF03447">
    <property type="entry name" value="NAD_binding_3"/>
    <property type="match status" value="1"/>
</dbReference>
<evidence type="ECO:0000256" key="11">
    <source>
        <dbReference type="RuleBase" id="RU004171"/>
    </source>
</evidence>
<dbReference type="GO" id="GO:0004412">
    <property type="term" value="F:homoserine dehydrogenase activity"/>
    <property type="evidence" value="ECO:0007669"/>
    <property type="project" value="UniProtKB-EC"/>
</dbReference>
<dbReference type="SUPFAM" id="SSF51735">
    <property type="entry name" value="NAD(P)-binding Rossmann-fold domains"/>
    <property type="match status" value="1"/>
</dbReference>
<evidence type="ECO:0000256" key="2">
    <source>
        <dbReference type="ARBA" id="ARBA00005062"/>
    </source>
</evidence>
<dbReference type="InterPro" id="IPR019811">
    <property type="entry name" value="HDH_CS"/>
</dbReference>
<evidence type="ECO:0000256" key="5">
    <source>
        <dbReference type="ARBA" id="ARBA00013376"/>
    </source>
</evidence>
<dbReference type="NCBIfam" id="NF004976">
    <property type="entry name" value="PRK06349.1"/>
    <property type="match status" value="1"/>
</dbReference>
<comment type="similarity">
    <text evidence="3 11">Belongs to the homoserine dehydrogenase family.</text>
</comment>
<reference evidence="15" key="1">
    <citation type="journal article" date="2019" name="Int. J. Syst. Evol. Microbiol.">
        <title>The Global Catalogue of Microorganisms (GCM) 10K type strain sequencing project: providing services to taxonomists for standard genome sequencing and annotation.</title>
        <authorList>
            <consortium name="The Broad Institute Genomics Platform"/>
            <consortium name="The Broad Institute Genome Sequencing Center for Infectious Disease"/>
            <person name="Wu L."/>
            <person name="Ma J."/>
        </authorList>
    </citation>
    <scope>NUCLEOTIDE SEQUENCE [LARGE SCALE GENOMIC DNA]</scope>
    <source>
        <strain evidence="15">CCM 8934</strain>
    </source>
</reference>
<dbReference type="PANTHER" id="PTHR43331">
    <property type="entry name" value="HOMOSERINE DEHYDROGENASE"/>
    <property type="match status" value="1"/>
</dbReference>
<evidence type="ECO:0000259" key="13">
    <source>
        <dbReference type="Pfam" id="PF03447"/>
    </source>
</evidence>
<comment type="caution">
    <text evidence="14">The sequence shown here is derived from an EMBL/GenBank/DDBJ whole genome shotgun (WGS) entry which is preliminary data.</text>
</comment>
<keyword evidence="6 10" id="KW-0028">Amino-acid biosynthesis</keyword>
<gene>
    <name evidence="14" type="ORF">ACFQH1_06435</name>
</gene>
<dbReference type="PROSITE" id="PS01042">
    <property type="entry name" value="HOMOSER_DHGENASE"/>
    <property type="match status" value="1"/>
</dbReference>
<dbReference type="InterPro" id="IPR036291">
    <property type="entry name" value="NAD(P)-bd_dom_sf"/>
</dbReference>
<keyword evidence="9 10" id="KW-0486">Methionine biosynthesis</keyword>
<protein>
    <recommendedName>
        <fullName evidence="5 10">Homoserine dehydrogenase</fullName>
        <ecNumber evidence="4 10">1.1.1.3</ecNumber>
    </recommendedName>
</protein>
<organism evidence="14 15">
    <name type="scientific">Lactiplantibacillus daoliensis</name>
    <dbReference type="NCBI Taxonomy" id="2559916"/>
    <lineage>
        <taxon>Bacteria</taxon>
        <taxon>Bacillati</taxon>
        <taxon>Bacillota</taxon>
        <taxon>Bacilli</taxon>
        <taxon>Lactobacillales</taxon>
        <taxon>Lactobacillaceae</taxon>
        <taxon>Lactiplantibacillus</taxon>
    </lineage>
</organism>
<keyword evidence="10" id="KW-0521">NADP</keyword>
<dbReference type="InterPro" id="IPR016204">
    <property type="entry name" value="HDH"/>
</dbReference>
<proteinExistence type="inferred from homology"/>
<evidence type="ECO:0000256" key="4">
    <source>
        <dbReference type="ARBA" id="ARBA00013213"/>
    </source>
</evidence>
<dbReference type="PIRSF" id="PIRSF000098">
    <property type="entry name" value="Homoser_dehydrog"/>
    <property type="match status" value="1"/>
</dbReference>
<evidence type="ECO:0000256" key="10">
    <source>
        <dbReference type="RuleBase" id="RU000579"/>
    </source>
</evidence>
<feature type="domain" description="Aspartate/homoserine dehydrogenase NAD-binding" evidence="13">
    <location>
        <begin position="11"/>
        <end position="131"/>
    </location>
</feature>
<dbReference type="InterPro" id="IPR005106">
    <property type="entry name" value="Asp/hSer_DH_NAD-bd"/>
</dbReference>
<evidence type="ECO:0000256" key="3">
    <source>
        <dbReference type="ARBA" id="ARBA00006753"/>
    </source>
</evidence>
<accession>A0ABW1UI57</accession>
<comment type="pathway">
    <text evidence="2 10">Amino-acid biosynthesis; L-methionine biosynthesis via de novo pathway; L-homoserine from L-aspartate: step 3/3.</text>
</comment>
<evidence type="ECO:0000259" key="12">
    <source>
        <dbReference type="Pfam" id="PF00742"/>
    </source>
</evidence>
<dbReference type="Gene3D" id="3.30.360.10">
    <property type="entry name" value="Dihydrodipicolinate Reductase, domain 2"/>
    <property type="match status" value="1"/>
</dbReference>
<dbReference type="EC" id="1.1.1.3" evidence="4 10"/>
<dbReference type="Gene3D" id="3.40.50.720">
    <property type="entry name" value="NAD(P)-binding Rossmann-like Domain"/>
    <property type="match status" value="1"/>
</dbReference>
<name>A0ABW1UI57_9LACO</name>
<keyword evidence="7 10" id="KW-0791">Threonine biosynthesis</keyword>
<comment type="pathway">
    <text evidence="1 10">Amino-acid biosynthesis; L-threonine biosynthesis; L-threonine from L-aspartate: step 3/5.</text>
</comment>
<evidence type="ECO:0000256" key="6">
    <source>
        <dbReference type="ARBA" id="ARBA00022605"/>
    </source>
</evidence>
<evidence type="ECO:0000313" key="15">
    <source>
        <dbReference type="Proteomes" id="UP001596227"/>
    </source>
</evidence>
<evidence type="ECO:0000256" key="8">
    <source>
        <dbReference type="ARBA" id="ARBA00023002"/>
    </source>
</evidence>
<dbReference type="RefSeq" id="WP_137606572.1">
    <property type="nucleotide sequence ID" value="NZ_BJDH01000002.1"/>
</dbReference>
<evidence type="ECO:0000256" key="1">
    <source>
        <dbReference type="ARBA" id="ARBA00005056"/>
    </source>
</evidence>
<evidence type="ECO:0000256" key="7">
    <source>
        <dbReference type="ARBA" id="ARBA00022697"/>
    </source>
</evidence>
<feature type="domain" description="Homoserine dehydrogenase catalytic" evidence="12">
    <location>
        <begin position="139"/>
        <end position="317"/>
    </location>
</feature>
<dbReference type="PANTHER" id="PTHR43331:SF1">
    <property type="entry name" value="HOMOSERINE DEHYDROGENASE"/>
    <property type="match status" value="1"/>
</dbReference>
<dbReference type="InterPro" id="IPR001342">
    <property type="entry name" value="HDH_cat"/>
</dbReference>
<evidence type="ECO:0000256" key="9">
    <source>
        <dbReference type="ARBA" id="ARBA00023167"/>
    </source>
</evidence>
<dbReference type="Proteomes" id="UP001596227">
    <property type="component" value="Unassembled WGS sequence"/>
</dbReference>
<keyword evidence="8 10" id="KW-0560">Oxidoreductase</keyword>
<dbReference type="SUPFAM" id="SSF55347">
    <property type="entry name" value="Glyceraldehyde-3-phosphate dehydrogenase-like, C-terminal domain"/>
    <property type="match status" value="1"/>
</dbReference>
<evidence type="ECO:0000313" key="14">
    <source>
        <dbReference type="EMBL" id="MFC6294833.1"/>
    </source>
</evidence>
<keyword evidence="15" id="KW-1185">Reference proteome</keyword>
<dbReference type="Pfam" id="PF00742">
    <property type="entry name" value="Homoserine_dh"/>
    <property type="match status" value="1"/>
</dbReference>
<dbReference type="EMBL" id="JBHSSB010000015">
    <property type="protein sequence ID" value="MFC6294833.1"/>
    <property type="molecule type" value="Genomic_DNA"/>
</dbReference>